<protein>
    <submittedName>
        <fullName evidence="2">Uncharacterized protein</fullName>
    </submittedName>
</protein>
<dbReference type="Proteomes" id="UP000309215">
    <property type="component" value="Unassembled WGS sequence"/>
</dbReference>
<evidence type="ECO:0000256" key="1">
    <source>
        <dbReference type="SAM" id="MobiDB-lite"/>
    </source>
</evidence>
<dbReference type="EMBL" id="SSMQ01000029">
    <property type="protein sequence ID" value="TKD03447.1"/>
    <property type="molecule type" value="Genomic_DNA"/>
</dbReference>
<accession>A0A4U1J999</accession>
<gene>
    <name evidence="2" type="ORF">E8A74_26145</name>
</gene>
<dbReference type="RefSeq" id="WP_136931799.1">
    <property type="nucleotide sequence ID" value="NZ_SSMQ01000029.1"/>
</dbReference>
<name>A0A4U1J999_9BACT</name>
<proteinExistence type="predicted"/>
<comment type="caution">
    <text evidence="2">The sequence shown here is derived from an EMBL/GenBank/DDBJ whole genome shotgun (WGS) entry which is preliminary data.</text>
</comment>
<evidence type="ECO:0000313" key="3">
    <source>
        <dbReference type="Proteomes" id="UP000309215"/>
    </source>
</evidence>
<sequence>MPIPAPSEDPDVWDTVTLGPGDLPPNPREGTATLKVQPKAKLDTKRKAGASKPTTTNAARELAEVTITVRFTEALWPDMEAALERLQPGSGPHKIGHPKCRLAKINAVSIESYEGPDWDEFQVGTIVWHCKEWAPPPPAEVTAKKPDAVQTPSTAVSYENKPWHEVKPGSTIAHKGVGALFATAAAKAAAGANRP</sequence>
<keyword evidence="3" id="KW-1185">Reference proteome</keyword>
<dbReference type="OrthoDB" id="5528087at2"/>
<reference evidence="2 3" key="1">
    <citation type="submission" date="2019-04" db="EMBL/GenBank/DDBJ databases">
        <authorList>
            <person name="Li Y."/>
            <person name="Wang J."/>
        </authorList>
    </citation>
    <scope>NUCLEOTIDE SEQUENCE [LARGE SCALE GENOMIC DNA]</scope>
    <source>
        <strain evidence="2 3">DSM 14668</strain>
    </source>
</reference>
<evidence type="ECO:0000313" key="2">
    <source>
        <dbReference type="EMBL" id="TKD03447.1"/>
    </source>
</evidence>
<organism evidence="2 3">
    <name type="scientific">Polyangium fumosum</name>
    <dbReference type="NCBI Taxonomy" id="889272"/>
    <lineage>
        <taxon>Bacteria</taxon>
        <taxon>Pseudomonadati</taxon>
        <taxon>Myxococcota</taxon>
        <taxon>Polyangia</taxon>
        <taxon>Polyangiales</taxon>
        <taxon>Polyangiaceae</taxon>
        <taxon>Polyangium</taxon>
    </lineage>
</organism>
<dbReference type="AlphaFoldDB" id="A0A4U1J999"/>
<feature type="region of interest" description="Disordered" evidence="1">
    <location>
        <begin position="1"/>
        <end position="56"/>
    </location>
</feature>